<feature type="domain" description="Peptidase S1" evidence="4">
    <location>
        <begin position="26"/>
        <end position="258"/>
    </location>
</feature>
<dbReference type="RefSeq" id="XP_035446798.2">
    <property type="nucleotide sequence ID" value="XM_035590905.2"/>
</dbReference>
<feature type="signal peptide" evidence="3">
    <location>
        <begin position="1"/>
        <end position="18"/>
    </location>
</feature>
<evidence type="ECO:0000256" key="3">
    <source>
        <dbReference type="SAM" id="SignalP"/>
    </source>
</evidence>
<dbReference type="AlphaFoldDB" id="A0A9R0DB77"/>
<protein>
    <submittedName>
        <fullName evidence="6">Granzyme B isoform X1</fullName>
    </submittedName>
</protein>
<dbReference type="CDD" id="cd00190">
    <property type="entry name" value="Tryp_SPc"/>
    <property type="match status" value="1"/>
</dbReference>
<evidence type="ECO:0000313" key="6">
    <source>
        <dbReference type="RefSeq" id="XP_035446798.2"/>
    </source>
</evidence>
<dbReference type="InterPro" id="IPR009003">
    <property type="entry name" value="Peptidase_S1_PA"/>
</dbReference>
<dbReference type="PANTHER" id="PTHR24256">
    <property type="entry name" value="TRYPTASE-RELATED"/>
    <property type="match status" value="1"/>
</dbReference>
<dbReference type="Pfam" id="PF00089">
    <property type="entry name" value="Trypsin"/>
    <property type="match status" value="1"/>
</dbReference>
<name>A0A9R0DB77_SPOFR</name>
<keyword evidence="3" id="KW-0732">Signal</keyword>
<comment type="similarity">
    <text evidence="2">Belongs to the peptidase S1 family. CLIP subfamily.</text>
</comment>
<sequence>MIVLFLTSLLNSLHHVAPYQYLPENIQGQAYYRMNTGPHQLIANISEIPFHVLVVYSNLYCSGTLVRSKIVMTVASCLSPDRFRKLVVKLGVESVTEHGQIIPVIEIKIHEYYKYMGPIDNDIALLMLKENVVFNPDVKKAVLVEPEIVLRNGAMIEVSGWGFSNLPQAYVNQLLWTDMVVIDKAECAKYYKHLLTPSNFCAKYLPDHRLSDNGGPAVFDREVVVGMLSYGGTSADEPHIAIFSNISYFSRWITLNTKRFLEKYCVVPKDDDPPEYYVLSETDD</sequence>
<keyword evidence="1" id="KW-1015">Disulfide bond</keyword>
<dbReference type="OrthoDB" id="7726766at2759"/>
<accession>A0A9R0DB77</accession>
<dbReference type="InterPro" id="IPR043504">
    <property type="entry name" value="Peptidase_S1_PA_chymotrypsin"/>
</dbReference>
<feature type="chain" id="PRO_5040175769" evidence="3">
    <location>
        <begin position="19"/>
        <end position="284"/>
    </location>
</feature>
<dbReference type="GeneID" id="118273753"/>
<dbReference type="Gene3D" id="2.40.10.10">
    <property type="entry name" value="Trypsin-like serine proteases"/>
    <property type="match status" value="1"/>
</dbReference>
<evidence type="ECO:0000313" key="5">
    <source>
        <dbReference type="Proteomes" id="UP000829999"/>
    </source>
</evidence>
<gene>
    <name evidence="6" type="primary">LOC118273753</name>
</gene>
<dbReference type="InterPro" id="IPR001254">
    <property type="entry name" value="Trypsin_dom"/>
</dbReference>
<dbReference type="InterPro" id="IPR051487">
    <property type="entry name" value="Ser/Thr_Proteases_Immune/Dev"/>
</dbReference>
<proteinExistence type="inferred from homology"/>
<organism evidence="5 6">
    <name type="scientific">Spodoptera frugiperda</name>
    <name type="common">Fall armyworm</name>
    <dbReference type="NCBI Taxonomy" id="7108"/>
    <lineage>
        <taxon>Eukaryota</taxon>
        <taxon>Metazoa</taxon>
        <taxon>Ecdysozoa</taxon>
        <taxon>Arthropoda</taxon>
        <taxon>Hexapoda</taxon>
        <taxon>Insecta</taxon>
        <taxon>Pterygota</taxon>
        <taxon>Neoptera</taxon>
        <taxon>Endopterygota</taxon>
        <taxon>Lepidoptera</taxon>
        <taxon>Glossata</taxon>
        <taxon>Ditrysia</taxon>
        <taxon>Noctuoidea</taxon>
        <taxon>Noctuidae</taxon>
        <taxon>Amphipyrinae</taxon>
        <taxon>Spodoptera</taxon>
    </lineage>
</organism>
<evidence type="ECO:0000256" key="1">
    <source>
        <dbReference type="ARBA" id="ARBA00023157"/>
    </source>
</evidence>
<dbReference type="Proteomes" id="UP000829999">
    <property type="component" value="Chromosome 1"/>
</dbReference>
<dbReference type="PRINTS" id="PR00722">
    <property type="entry name" value="CHYMOTRYPSIN"/>
</dbReference>
<dbReference type="GO" id="GO:0006508">
    <property type="term" value="P:proteolysis"/>
    <property type="evidence" value="ECO:0007669"/>
    <property type="project" value="InterPro"/>
</dbReference>
<keyword evidence="5" id="KW-1185">Reference proteome</keyword>
<dbReference type="PROSITE" id="PS50240">
    <property type="entry name" value="TRYPSIN_DOM"/>
    <property type="match status" value="1"/>
</dbReference>
<dbReference type="GO" id="GO:0004252">
    <property type="term" value="F:serine-type endopeptidase activity"/>
    <property type="evidence" value="ECO:0007669"/>
    <property type="project" value="InterPro"/>
</dbReference>
<evidence type="ECO:0000256" key="2">
    <source>
        <dbReference type="ARBA" id="ARBA00024195"/>
    </source>
</evidence>
<dbReference type="SUPFAM" id="SSF50494">
    <property type="entry name" value="Trypsin-like serine proteases"/>
    <property type="match status" value="1"/>
</dbReference>
<dbReference type="InterPro" id="IPR001314">
    <property type="entry name" value="Peptidase_S1A"/>
</dbReference>
<evidence type="ECO:0000259" key="4">
    <source>
        <dbReference type="PROSITE" id="PS50240"/>
    </source>
</evidence>
<reference evidence="6" key="1">
    <citation type="submission" date="2025-08" db="UniProtKB">
        <authorList>
            <consortium name="RefSeq"/>
        </authorList>
    </citation>
    <scope>IDENTIFICATION</scope>
    <source>
        <tissue evidence="6">Whole larval tissue</tissue>
    </source>
</reference>
<dbReference type="SMART" id="SM00020">
    <property type="entry name" value="Tryp_SPc"/>
    <property type="match status" value="1"/>
</dbReference>